<reference evidence="2" key="1">
    <citation type="submission" date="2018-11" db="EMBL/GenBank/DDBJ databases">
        <authorList>
            <consortium name="Pathogen Informatics"/>
        </authorList>
    </citation>
    <scope>NUCLEOTIDE SEQUENCE</scope>
</reference>
<proteinExistence type="predicted"/>
<comment type="caution">
    <text evidence="2">The sequence shown here is derived from an EMBL/GenBank/DDBJ whole genome shotgun (WGS) entry which is preliminary data.</text>
</comment>
<dbReference type="Pfam" id="PF00400">
    <property type="entry name" value="WD40"/>
    <property type="match status" value="1"/>
</dbReference>
<dbReference type="OrthoDB" id="5414888at2759"/>
<dbReference type="InterPro" id="IPR001680">
    <property type="entry name" value="WD40_rpt"/>
</dbReference>
<gene>
    <name evidence="2" type="ORF">PXEA_LOCUS29100</name>
</gene>
<dbReference type="Gene3D" id="2.130.10.10">
    <property type="entry name" value="YVTN repeat-like/Quinoprotein amine dehydrogenase"/>
    <property type="match status" value="1"/>
</dbReference>
<dbReference type="PROSITE" id="PS50082">
    <property type="entry name" value="WD_REPEATS_2"/>
    <property type="match status" value="1"/>
</dbReference>
<keyword evidence="1" id="KW-0853">WD repeat</keyword>
<dbReference type="PROSITE" id="PS50294">
    <property type="entry name" value="WD_REPEATS_REGION"/>
    <property type="match status" value="1"/>
</dbReference>
<keyword evidence="3" id="KW-1185">Reference proteome</keyword>
<evidence type="ECO:0000313" key="2">
    <source>
        <dbReference type="EMBL" id="VEL35660.1"/>
    </source>
</evidence>
<dbReference type="AlphaFoldDB" id="A0A3S5CTI8"/>
<accession>A0A3S5CTI8</accession>
<feature type="repeat" description="WD" evidence="1">
    <location>
        <begin position="165"/>
        <end position="198"/>
    </location>
</feature>
<dbReference type="SUPFAM" id="SSF50978">
    <property type="entry name" value="WD40 repeat-like"/>
    <property type="match status" value="1"/>
</dbReference>
<evidence type="ECO:0000313" key="3">
    <source>
        <dbReference type="Proteomes" id="UP000784294"/>
    </source>
</evidence>
<dbReference type="SMART" id="SM00320">
    <property type="entry name" value="WD40"/>
    <property type="match status" value="1"/>
</dbReference>
<dbReference type="InterPro" id="IPR036322">
    <property type="entry name" value="WD40_repeat_dom_sf"/>
</dbReference>
<name>A0A3S5CTI8_9PLAT</name>
<dbReference type="Proteomes" id="UP000784294">
    <property type="component" value="Unassembled WGS sequence"/>
</dbReference>
<protein>
    <submittedName>
        <fullName evidence="2">Uncharacterized protein</fullName>
    </submittedName>
</protein>
<sequence length="242" mass="26814">MISGGQFGRLRVWDSKSQRCIVEIRGPLDRCVSSDALGVSVNELHTPDYGLHSIMQLHIDSTFSCKDDKVGQLILVRQSNHVEFYNLWDMKLDSERLRNMHIFVFSTVLTPKFLGDIGQVQQLCVAGRSHSRLVLADSSDRLKIFLRPPGLTKSANAGWACHLVPDGHSAPILDLAVSTCGEWLATGARDNAICLWRIVETTDEAAIDEKPSDVCRDTVKVILIAHQLSAHAAHVTAVCFDR</sequence>
<evidence type="ECO:0000256" key="1">
    <source>
        <dbReference type="PROSITE-ProRule" id="PRU00221"/>
    </source>
</evidence>
<dbReference type="EMBL" id="CAAALY010250359">
    <property type="protein sequence ID" value="VEL35660.1"/>
    <property type="molecule type" value="Genomic_DNA"/>
</dbReference>
<organism evidence="2 3">
    <name type="scientific">Protopolystoma xenopodis</name>
    <dbReference type="NCBI Taxonomy" id="117903"/>
    <lineage>
        <taxon>Eukaryota</taxon>
        <taxon>Metazoa</taxon>
        <taxon>Spiralia</taxon>
        <taxon>Lophotrochozoa</taxon>
        <taxon>Platyhelminthes</taxon>
        <taxon>Monogenea</taxon>
        <taxon>Polyopisthocotylea</taxon>
        <taxon>Polystomatidea</taxon>
        <taxon>Polystomatidae</taxon>
        <taxon>Protopolystoma</taxon>
    </lineage>
</organism>
<dbReference type="InterPro" id="IPR015943">
    <property type="entry name" value="WD40/YVTN_repeat-like_dom_sf"/>
</dbReference>